<dbReference type="SUPFAM" id="SSF53335">
    <property type="entry name" value="S-adenosyl-L-methionine-dependent methyltransferases"/>
    <property type="match status" value="1"/>
</dbReference>
<dbReference type="Gene3D" id="3.40.50.150">
    <property type="entry name" value="Vaccinia Virus protein VP39"/>
    <property type="match status" value="1"/>
</dbReference>
<keyword evidence="1" id="KW-0489">Methyltransferase</keyword>
<dbReference type="AlphaFoldDB" id="A0A0G0KHV2"/>
<dbReference type="GO" id="GO:0032259">
    <property type="term" value="P:methylation"/>
    <property type="evidence" value="ECO:0007669"/>
    <property type="project" value="UniProtKB-KW"/>
</dbReference>
<comment type="caution">
    <text evidence="1">The sequence shown here is derived from an EMBL/GenBank/DDBJ whole genome shotgun (WGS) entry which is preliminary data.</text>
</comment>
<gene>
    <name evidence="1" type="ORF">US99_C0023G0002</name>
</gene>
<organism evidence="1 2">
    <name type="scientific">Candidatus Daviesbacteria bacterium GW2011_GWF2_38_6</name>
    <dbReference type="NCBI Taxonomy" id="1618432"/>
    <lineage>
        <taxon>Bacteria</taxon>
        <taxon>Candidatus Daviesiibacteriota</taxon>
    </lineage>
</organism>
<evidence type="ECO:0000313" key="2">
    <source>
        <dbReference type="Proteomes" id="UP000034324"/>
    </source>
</evidence>
<accession>A0A0G0KHV2</accession>
<dbReference type="GO" id="GO:0008168">
    <property type="term" value="F:methyltransferase activity"/>
    <property type="evidence" value="ECO:0007669"/>
    <property type="project" value="UniProtKB-KW"/>
</dbReference>
<dbReference type="InterPro" id="IPR029063">
    <property type="entry name" value="SAM-dependent_MTases_sf"/>
</dbReference>
<protein>
    <submittedName>
        <fullName evidence="1">Methyltransferase, FkbM family</fullName>
    </submittedName>
</protein>
<reference evidence="1 2" key="1">
    <citation type="journal article" date="2015" name="Nature">
        <title>rRNA introns, odd ribosomes, and small enigmatic genomes across a large radiation of phyla.</title>
        <authorList>
            <person name="Brown C.T."/>
            <person name="Hug L.A."/>
            <person name="Thomas B.C."/>
            <person name="Sharon I."/>
            <person name="Castelle C.J."/>
            <person name="Singh A."/>
            <person name="Wilkins M.J."/>
            <person name="Williams K.H."/>
            <person name="Banfield J.F."/>
        </authorList>
    </citation>
    <scope>NUCLEOTIDE SEQUENCE [LARGE SCALE GENOMIC DNA]</scope>
</reference>
<proteinExistence type="predicted"/>
<dbReference type="Proteomes" id="UP000034324">
    <property type="component" value="Unassembled WGS sequence"/>
</dbReference>
<evidence type="ECO:0000313" key="1">
    <source>
        <dbReference type="EMBL" id="KKQ78367.1"/>
    </source>
</evidence>
<keyword evidence="1" id="KW-0808">Transferase</keyword>
<sequence>MNKFFEQLKYTFLYELIYPIIQILQTLDWFLKSKHKHTPQLIKQEIIKSHAKKYKLPILIETGTYLGTTVNANKNIFSRIYSIELDKKLYNRAKNKFKKFKNIEIIHGDSSVILPKMIQKITKPCLFWLDAHYSKGITTKGAKETPVWEELASILRHKIKHHVILIDDADTFIGKNDYPTIGKIKKVMLKENNYYNIEINYNIIIITPRHLSK</sequence>
<name>A0A0G0KHV2_9BACT</name>
<dbReference type="EMBL" id="LBVC01000023">
    <property type="protein sequence ID" value="KKQ78367.1"/>
    <property type="molecule type" value="Genomic_DNA"/>
</dbReference>